<comment type="subunit">
    <text evidence="2">Homotetramer.</text>
</comment>
<dbReference type="GO" id="GO:0005737">
    <property type="term" value="C:cytoplasm"/>
    <property type="evidence" value="ECO:0007669"/>
    <property type="project" value="UniProtKB-SubCell"/>
</dbReference>
<proteinExistence type="predicted"/>
<dbReference type="PANTHER" id="PTHR44154:SF1">
    <property type="entry name" value="QUINONE OXIDOREDUCTASE"/>
    <property type="match status" value="1"/>
</dbReference>
<dbReference type="PANTHER" id="PTHR44154">
    <property type="entry name" value="QUINONE OXIDOREDUCTASE"/>
    <property type="match status" value="1"/>
</dbReference>
<dbReference type="CDD" id="cd08274">
    <property type="entry name" value="MDR9"/>
    <property type="match status" value="1"/>
</dbReference>
<dbReference type="Gene3D" id="3.40.50.720">
    <property type="entry name" value="NAD(P)-binding Rossmann-like Domain"/>
    <property type="match status" value="1"/>
</dbReference>
<dbReference type="SUPFAM" id="SSF51735">
    <property type="entry name" value="NAD(P)-binding Rossmann-fold domains"/>
    <property type="match status" value="1"/>
</dbReference>
<keyword evidence="3" id="KW-0963">Cytoplasm</keyword>
<keyword evidence="4" id="KW-0521">NADP</keyword>
<dbReference type="InterPro" id="IPR011032">
    <property type="entry name" value="GroES-like_sf"/>
</dbReference>
<dbReference type="GO" id="GO:0008270">
    <property type="term" value="F:zinc ion binding"/>
    <property type="evidence" value="ECO:0007669"/>
    <property type="project" value="InterPro"/>
</dbReference>
<organism evidence="8 9">
    <name type="scientific">Mesorhizobium prunaredense</name>
    <dbReference type="NCBI Taxonomy" id="1631249"/>
    <lineage>
        <taxon>Bacteria</taxon>
        <taxon>Pseudomonadati</taxon>
        <taxon>Pseudomonadota</taxon>
        <taxon>Alphaproteobacteria</taxon>
        <taxon>Hyphomicrobiales</taxon>
        <taxon>Phyllobacteriaceae</taxon>
        <taxon>Mesorhizobium</taxon>
    </lineage>
</organism>
<dbReference type="SUPFAM" id="SSF50129">
    <property type="entry name" value="GroES-like"/>
    <property type="match status" value="1"/>
</dbReference>
<dbReference type="Proteomes" id="UP000188388">
    <property type="component" value="Unassembled WGS sequence"/>
</dbReference>
<protein>
    <submittedName>
        <fullName evidence="8">Alcohol dehydrogenase</fullName>
        <ecNumber evidence="8">1.1.1.1</ecNumber>
    </submittedName>
</protein>
<comment type="subcellular location">
    <subcellularLocation>
        <location evidence="1">Cytoplasm</location>
    </subcellularLocation>
</comment>
<gene>
    <name evidence="8" type="primary">adh</name>
    <name evidence="8" type="ORF">BQ8794_10383</name>
</gene>
<dbReference type="Gene3D" id="3.90.180.10">
    <property type="entry name" value="Medium-chain alcohol dehydrogenases, catalytic domain"/>
    <property type="match status" value="1"/>
</dbReference>
<dbReference type="AlphaFoldDB" id="A0A1R3V3P2"/>
<dbReference type="InterPro" id="IPR036291">
    <property type="entry name" value="NAD(P)-bd_dom_sf"/>
</dbReference>
<feature type="domain" description="Enoyl reductase (ER)" evidence="7">
    <location>
        <begin position="27"/>
        <end position="370"/>
    </location>
</feature>
<keyword evidence="8" id="KW-0560">Oxidoreductase</keyword>
<dbReference type="Pfam" id="PF08240">
    <property type="entry name" value="ADH_N"/>
    <property type="match status" value="1"/>
</dbReference>
<dbReference type="Pfam" id="PF00107">
    <property type="entry name" value="ADH_zinc_N"/>
    <property type="match status" value="1"/>
</dbReference>
<dbReference type="GO" id="GO:0004022">
    <property type="term" value="F:alcohol dehydrogenase (NAD+) activity"/>
    <property type="evidence" value="ECO:0007669"/>
    <property type="project" value="UniProtKB-EC"/>
</dbReference>
<sequence>MNRKAAKLSPSIRIPTTMSGVVLTGHGGFDKLQFKSNLSVPQPGPGEVLIKVAAAAINNTDINTRIGWYSKGVRSGTSEGGSSGFESSEDDDASWTGMALSFPRIQGADCCGYIVSVGEGVDDGRIGERVIVRNLLRTYVDYRPWECWTFGSECDGAFAQYAKAPSRETFKVDCDWSDVELAAVPCAYSTAEGMLHRADVRAGQTVLITGASGGVGSAAVQLAKRRGAIVIAVAGQSKAATVRQLGADRVLARDESLVDVIGKDSIDVVIDVAAGPQFPQLLDALRRGGRYAVAGAIAGPIVELDVRTLYLKDLSFFGCTFQEDIVFENLVSYIESGEIQPHVGKTYRLEDIVQAQEDFLSKKISGKLVLVIPR</sequence>
<name>A0A1R3V3P2_9HYPH</name>
<dbReference type="EC" id="1.1.1.1" evidence="8"/>
<dbReference type="SMART" id="SM00829">
    <property type="entry name" value="PKS_ER"/>
    <property type="match status" value="1"/>
</dbReference>
<evidence type="ECO:0000256" key="5">
    <source>
        <dbReference type="ARBA" id="ARBA00022884"/>
    </source>
</evidence>
<dbReference type="InterPro" id="IPR013154">
    <property type="entry name" value="ADH-like_N"/>
</dbReference>
<dbReference type="InterPro" id="IPR020843">
    <property type="entry name" value="ER"/>
</dbReference>
<dbReference type="InterPro" id="IPR051603">
    <property type="entry name" value="Zinc-ADH_QOR/CCCR"/>
</dbReference>
<keyword evidence="5" id="KW-0694">RNA-binding</keyword>
<accession>A0A1R3V3P2</accession>
<evidence type="ECO:0000256" key="3">
    <source>
        <dbReference type="ARBA" id="ARBA00022490"/>
    </source>
</evidence>
<dbReference type="GO" id="GO:0003723">
    <property type="term" value="F:RNA binding"/>
    <property type="evidence" value="ECO:0007669"/>
    <property type="project" value="UniProtKB-KW"/>
</dbReference>
<evidence type="ECO:0000256" key="1">
    <source>
        <dbReference type="ARBA" id="ARBA00004496"/>
    </source>
</evidence>
<dbReference type="RefSeq" id="WP_077372201.1">
    <property type="nucleotide sequence ID" value="NZ_FTPD01000001.1"/>
</dbReference>
<evidence type="ECO:0000256" key="4">
    <source>
        <dbReference type="ARBA" id="ARBA00022857"/>
    </source>
</evidence>
<reference evidence="9" key="1">
    <citation type="submission" date="2017-01" db="EMBL/GenBank/DDBJ databases">
        <authorList>
            <person name="Brunel B."/>
        </authorList>
    </citation>
    <scope>NUCLEOTIDE SEQUENCE [LARGE SCALE GENOMIC DNA]</scope>
</reference>
<evidence type="ECO:0000313" key="9">
    <source>
        <dbReference type="Proteomes" id="UP000188388"/>
    </source>
</evidence>
<dbReference type="STRING" id="1631249.BQ8794_10383"/>
<keyword evidence="9" id="KW-1185">Reference proteome</keyword>
<dbReference type="InterPro" id="IPR002364">
    <property type="entry name" value="Quin_OxRdtase/zeta-crystal_CS"/>
</dbReference>
<evidence type="ECO:0000256" key="2">
    <source>
        <dbReference type="ARBA" id="ARBA00011881"/>
    </source>
</evidence>
<evidence type="ECO:0000313" key="8">
    <source>
        <dbReference type="EMBL" id="SIT53013.1"/>
    </source>
</evidence>
<keyword evidence="6" id="KW-0007">Acetylation</keyword>
<evidence type="ECO:0000256" key="6">
    <source>
        <dbReference type="ARBA" id="ARBA00022990"/>
    </source>
</evidence>
<dbReference type="InterPro" id="IPR013149">
    <property type="entry name" value="ADH-like_C"/>
</dbReference>
<dbReference type="PROSITE" id="PS01162">
    <property type="entry name" value="QOR_ZETA_CRYSTAL"/>
    <property type="match status" value="1"/>
</dbReference>
<dbReference type="EMBL" id="FTPD01000001">
    <property type="protein sequence ID" value="SIT53013.1"/>
    <property type="molecule type" value="Genomic_DNA"/>
</dbReference>
<evidence type="ECO:0000259" key="7">
    <source>
        <dbReference type="SMART" id="SM00829"/>
    </source>
</evidence>